<reference evidence="2" key="2">
    <citation type="journal article" date="2021" name="Microbiome">
        <title>Successional dynamics and alternative stable states in a saline activated sludge microbial community over 9 years.</title>
        <authorList>
            <person name="Wang Y."/>
            <person name="Ye J."/>
            <person name="Ju F."/>
            <person name="Liu L."/>
            <person name="Boyd J.A."/>
            <person name="Deng Y."/>
            <person name="Parks D.H."/>
            <person name="Jiang X."/>
            <person name="Yin X."/>
            <person name="Woodcroft B.J."/>
            <person name="Tyson G.W."/>
            <person name="Hugenholtz P."/>
            <person name="Polz M.F."/>
            <person name="Zhang T."/>
        </authorList>
    </citation>
    <scope>NUCLEOTIDE SEQUENCE</scope>
    <source>
        <strain evidence="2">HKST-UBA79</strain>
    </source>
</reference>
<feature type="transmembrane region" description="Helical" evidence="1">
    <location>
        <begin position="9"/>
        <end position="31"/>
    </location>
</feature>
<dbReference type="Proteomes" id="UP000740557">
    <property type="component" value="Unassembled WGS sequence"/>
</dbReference>
<name>A0A955ED18_UNCKA</name>
<keyword evidence="1" id="KW-0812">Transmembrane</keyword>
<feature type="transmembrane region" description="Helical" evidence="1">
    <location>
        <begin position="186"/>
        <end position="204"/>
    </location>
</feature>
<feature type="transmembrane region" description="Helical" evidence="1">
    <location>
        <begin position="156"/>
        <end position="174"/>
    </location>
</feature>
<protein>
    <submittedName>
        <fullName evidence="2">Uncharacterized protein</fullName>
    </submittedName>
</protein>
<dbReference type="EMBL" id="JAGQNX010000069">
    <property type="protein sequence ID" value="MCA9308336.1"/>
    <property type="molecule type" value="Genomic_DNA"/>
</dbReference>
<gene>
    <name evidence="2" type="ORF">KC980_02380</name>
</gene>
<evidence type="ECO:0000313" key="3">
    <source>
        <dbReference type="Proteomes" id="UP000740557"/>
    </source>
</evidence>
<proteinExistence type="predicted"/>
<keyword evidence="1" id="KW-1133">Transmembrane helix</keyword>
<accession>A0A955ED18</accession>
<evidence type="ECO:0000256" key="1">
    <source>
        <dbReference type="SAM" id="Phobius"/>
    </source>
</evidence>
<dbReference type="AlphaFoldDB" id="A0A955ED18"/>
<comment type="caution">
    <text evidence="2">The sequence shown here is derived from an EMBL/GenBank/DDBJ whole genome shotgun (WGS) entry which is preliminary data.</text>
</comment>
<evidence type="ECO:0000313" key="2">
    <source>
        <dbReference type="EMBL" id="MCA9308336.1"/>
    </source>
</evidence>
<organism evidence="2 3">
    <name type="scientific">candidate division WWE3 bacterium</name>
    <dbReference type="NCBI Taxonomy" id="2053526"/>
    <lineage>
        <taxon>Bacteria</taxon>
        <taxon>Katanobacteria</taxon>
    </lineage>
</organism>
<sequence>MTLQEITKYLYIAFFGLITVLFVGVGIELFATPPEWTDPCAYNVMGDVTYPDKVMAPVAPEPAMLQVEPTEGIMQEDIDTTESYIEPTDTDVNPMIMIDPNPTSPAYNINPCNYDTYQKQFDKQYSDYEKIVSTSALIASVILLALALLITNSSALLSNGVMLGSVFTLVYSMIRVSGSGDSLYRFGLVTVGLAITLVIGLLKFNKD</sequence>
<feature type="transmembrane region" description="Helical" evidence="1">
    <location>
        <begin position="131"/>
        <end position="149"/>
    </location>
</feature>
<keyword evidence="1" id="KW-0472">Membrane</keyword>
<reference evidence="2" key="1">
    <citation type="submission" date="2020-04" db="EMBL/GenBank/DDBJ databases">
        <authorList>
            <person name="Zhang T."/>
        </authorList>
    </citation>
    <scope>NUCLEOTIDE SEQUENCE</scope>
    <source>
        <strain evidence="2">HKST-UBA79</strain>
    </source>
</reference>